<dbReference type="RefSeq" id="WP_073306496.1">
    <property type="nucleotide sequence ID" value="NZ_FQWV01000001.1"/>
</dbReference>
<evidence type="ECO:0000256" key="3">
    <source>
        <dbReference type="ARBA" id="ARBA00023239"/>
    </source>
</evidence>
<dbReference type="InterPro" id="IPR029045">
    <property type="entry name" value="ClpP/crotonase-like_dom_sf"/>
</dbReference>
<dbReference type="GO" id="GO:0006635">
    <property type="term" value="P:fatty acid beta-oxidation"/>
    <property type="evidence" value="ECO:0007669"/>
    <property type="project" value="TreeGrafter"/>
</dbReference>
<reference evidence="5 6" key="1">
    <citation type="submission" date="2016-11" db="EMBL/GenBank/DDBJ databases">
        <authorList>
            <person name="Jaros S."/>
            <person name="Januszkiewicz K."/>
            <person name="Wedrychowicz H."/>
        </authorList>
    </citation>
    <scope>NUCLEOTIDE SEQUENCE [LARGE SCALE GENOMIC DNA]</scope>
    <source>
        <strain evidence="5 6">DSM 9297</strain>
    </source>
</reference>
<proteinExistence type="inferred from homology"/>
<keyword evidence="2" id="KW-0443">Lipid metabolism</keyword>
<evidence type="ECO:0000256" key="2">
    <source>
        <dbReference type="ARBA" id="ARBA00023098"/>
    </source>
</evidence>
<dbReference type="OrthoDB" id="27846at2157"/>
<gene>
    <name evidence="5" type="ORF">SAMN05443636_0148</name>
</gene>
<dbReference type="PANTHER" id="PTHR11941">
    <property type="entry name" value="ENOYL-COA HYDRATASE-RELATED"/>
    <property type="match status" value="1"/>
</dbReference>
<name>A0A1M5JLT4_9EURY</name>
<dbReference type="InterPro" id="IPR001753">
    <property type="entry name" value="Enoyl-CoA_hydra/iso"/>
</dbReference>
<sequence length="262" mass="28893">MFDYDSYKHISVDVEDGVAEVCFHRPEKYNALNTETMLDLQRAFSEFRLDRSIDVIVVTGEGDDAFSAGADIQQYAGPAEEHDPMQKDRQDLFFDIYAAAKNVHAPVIAKINGYCVGGGLIFAMYCDLRVAVDEAKFGVPVTDIGQIPTGGSTYRAAQLVGEAKAKELVYTAGMIDAEEAHRIGLVNDIVAREDLDETVAELVAAIQDTGREAVKASKRAIDAAVEAPDLETARETEAEIWWEQFATDERRELVDEFNEGSE</sequence>
<dbReference type="Pfam" id="PF00378">
    <property type="entry name" value="ECH_1"/>
    <property type="match status" value="1"/>
</dbReference>
<dbReference type="AlphaFoldDB" id="A0A1M5JLT4"/>
<dbReference type="Proteomes" id="UP000184357">
    <property type="component" value="Unassembled WGS sequence"/>
</dbReference>
<dbReference type="EMBL" id="FQWV01000001">
    <property type="protein sequence ID" value="SHG40993.1"/>
    <property type="molecule type" value="Genomic_DNA"/>
</dbReference>
<organism evidence="5 6">
    <name type="scientific">Halobaculum gomorrense</name>
    <dbReference type="NCBI Taxonomy" id="43928"/>
    <lineage>
        <taxon>Archaea</taxon>
        <taxon>Methanobacteriati</taxon>
        <taxon>Methanobacteriota</taxon>
        <taxon>Stenosarchaea group</taxon>
        <taxon>Halobacteria</taxon>
        <taxon>Halobacteriales</taxon>
        <taxon>Haloferacaceae</taxon>
        <taxon>Halobaculum</taxon>
    </lineage>
</organism>
<evidence type="ECO:0000313" key="5">
    <source>
        <dbReference type="EMBL" id="SHG40993.1"/>
    </source>
</evidence>
<dbReference type="CDD" id="cd06558">
    <property type="entry name" value="crotonase-like"/>
    <property type="match status" value="1"/>
</dbReference>
<evidence type="ECO:0000256" key="4">
    <source>
        <dbReference type="RuleBase" id="RU003707"/>
    </source>
</evidence>
<dbReference type="STRING" id="43928.SAMN05443636_0148"/>
<evidence type="ECO:0000313" key="6">
    <source>
        <dbReference type="Proteomes" id="UP000184357"/>
    </source>
</evidence>
<keyword evidence="6" id="KW-1185">Reference proteome</keyword>
<evidence type="ECO:0000256" key="1">
    <source>
        <dbReference type="ARBA" id="ARBA00005254"/>
    </source>
</evidence>
<dbReference type="GO" id="GO:0016829">
    <property type="term" value="F:lyase activity"/>
    <property type="evidence" value="ECO:0007669"/>
    <property type="project" value="UniProtKB-KW"/>
</dbReference>
<dbReference type="PROSITE" id="PS00166">
    <property type="entry name" value="ENOYL_COA_HYDRATASE"/>
    <property type="match status" value="1"/>
</dbReference>
<dbReference type="InterPro" id="IPR018376">
    <property type="entry name" value="Enoyl-CoA_hyd/isom_CS"/>
</dbReference>
<protein>
    <submittedName>
        <fullName evidence="5">Enoyl-CoA hydratase</fullName>
    </submittedName>
</protein>
<accession>A0A1M5JLT4</accession>
<dbReference type="PANTHER" id="PTHR11941:SF169">
    <property type="entry name" value="(7AS)-7A-METHYL-1,5-DIOXO-2,3,5,6,7,7A-HEXAHYDRO-1H-INDENE-CARBOXYL-COA HYDROLASE"/>
    <property type="match status" value="1"/>
</dbReference>
<keyword evidence="3" id="KW-0456">Lyase</keyword>
<comment type="similarity">
    <text evidence="1 4">Belongs to the enoyl-CoA hydratase/isomerase family.</text>
</comment>
<dbReference type="Gene3D" id="3.90.226.10">
    <property type="entry name" value="2-enoyl-CoA Hydratase, Chain A, domain 1"/>
    <property type="match status" value="1"/>
</dbReference>
<dbReference type="SUPFAM" id="SSF52096">
    <property type="entry name" value="ClpP/crotonase"/>
    <property type="match status" value="1"/>
</dbReference>